<evidence type="ECO:0000313" key="12">
    <source>
        <dbReference type="Proteomes" id="UP001208656"/>
    </source>
</evidence>
<dbReference type="InterPro" id="IPR005111">
    <property type="entry name" value="MoeA_C_domain_IV"/>
</dbReference>
<evidence type="ECO:0000313" key="11">
    <source>
        <dbReference type="EMBL" id="MCU9595768.1"/>
    </source>
</evidence>
<reference evidence="11 12" key="1">
    <citation type="submission" date="2022-10" db="EMBL/GenBank/DDBJ databases">
        <title>Description of Fervidibacillus gen. nov. in the family Fervidibacillaceae fam. nov. with two species, Fervidibacillus albus sp. nov., and Fervidibacillus halotolerans sp. nov., isolated from tidal flat sediments.</title>
        <authorList>
            <person name="Kwon K.K."/>
            <person name="Yang S.-H."/>
        </authorList>
    </citation>
    <scope>NUCLEOTIDE SEQUENCE [LARGE SCALE GENOMIC DNA]</scope>
    <source>
        <strain evidence="11 12">DSM 23332</strain>
    </source>
</reference>
<evidence type="ECO:0000256" key="3">
    <source>
        <dbReference type="ARBA" id="ARBA00010763"/>
    </source>
</evidence>
<dbReference type="CDD" id="cd00887">
    <property type="entry name" value="MoeA"/>
    <property type="match status" value="1"/>
</dbReference>
<keyword evidence="6 9" id="KW-0500">Molybdenum</keyword>
<dbReference type="SUPFAM" id="SSF63867">
    <property type="entry name" value="MoeA C-terminal domain-like"/>
    <property type="match status" value="1"/>
</dbReference>
<comment type="function">
    <text evidence="1 9">Catalyzes the insertion of molybdate into adenylated molybdopterin with the concomitant release of AMP.</text>
</comment>
<dbReference type="Gene3D" id="2.40.340.10">
    <property type="entry name" value="MoeA, C-terminal, domain IV"/>
    <property type="match status" value="1"/>
</dbReference>
<dbReference type="SMART" id="SM00852">
    <property type="entry name" value="MoCF_biosynth"/>
    <property type="match status" value="1"/>
</dbReference>
<dbReference type="InterPro" id="IPR036425">
    <property type="entry name" value="MoaB/Mog-like_dom_sf"/>
</dbReference>
<keyword evidence="9" id="KW-0808">Transferase</keyword>
<comment type="similarity">
    <text evidence="3 9">Belongs to the MoeA family.</text>
</comment>
<keyword evidence="9" id="KW-0460">Magnesium</keyword>
<dbReference type="InterPro" id="IPR036688">
    <property type="entry name" value="MoeA_C_domain_IV_sf"/>
</dbReference>
<comment type="pathway">
    <text evidence="2 9">Cofactor biosynthesis; molybdopterin biosynthesis.</text>
</comment>
<dbReference type="SUPFAM" id="SSF63882">
    <property type="entry name" value="MoeA N-terminal region -like"/>
    <property type="match status" value="1"/>
</dbReference>
<protein>
    <recommendedName>
        <fullName evidence="5 9">Molybdopterin molybdenumtransferase</fullName>
        <ecNumber evidence="4 9">2.10.1.1</ecNumber>
    </recommendedName>
</protein>
<evidence type="ECO:0000256" key="8">
    <source>
        <dbReference type="ARBA" id="ARBA00047317"/>
    </source>
</evidence>
<keyword evidence="9" id="KW-0479">Metal-binding</keyword>
<gene>
    <name evidence="11" type="ORF">OEV82_15185</name>
</gene>
<evidence type="ECO:0000256" key="2">
    <source>
        <dbReference type="ARBA" id="ARBA00005046"/>
    </source>
</evidence>
<feature type="domain" description="MoaB/Mog" evidence="10">
    <location>
        <begin position="186"/>
        <end position="324"/>
    </location>
</feature>
<dbReference type="Proteomes" id="UP001208656">
    <property type="component" value="Unassembled WGS sequence"/>
</dbReference>
<dbReference type="InterPro" id="IPR005110">
    <property type="entry name" value="MoeA_linker/N"/>
</dbReference>
<dbReference type="Pfam" id="PF00994">
    <property type="entry name" value="MoCF_biosynth"/>
    <property type="match status" value="1"/>
</dbReference>
<dbReference type="Pfam" id="PF03454">
    <property type="entry name" value="MoeA_C"/>
    <property type="match status" value="1"/>
</dbReference>
<evidence type="ECO:0000256" key="6">
    <source>
        <dbReference type="ARBA" id="ARBA00022505"/>
    </source>
</evidence>
<organism evidence="11 12">
    <name type="scientific">Pallidibacillus thermolactis</name>
    <dbReference type="NCBI Taxonomy" id="251051"/>
    <lineage>
        <taxon>Bacteria</taxon>
        <taxon>Bacillati</taxon>
        <taxon>Bacillota</taxon>
        <taxon>Bacilli</taxon>
        <taxon>Bacillales</taxon>
        <taxon>Bacillaceae</taxon>
        <taxon>Pallidibacillus</taxon>
    </lineage>
</organism>
<dbReference type="Gene3D" id="2.170.190.11">
    <property type="entry name" value="Molybdopterin biosynthesis moea protein, domain 3"/>
    <property type="match status" value="1"/>
</dbReference>
<accession>A0ABT2WJD7</accession>
<comment type="cofactor">
    <cofactor evidence="9">
        <name>Mg(2+)</name>
        <dbReference type="ChEBI" id="CHEBI:18420"/>
    </cofactor>
</comment>
<dbReference type="Gene3D" id="3.40.980.10">
    <property type="entry name" value="MoaB/Mog-like domain"/>
    <property type="match status" value="1"/>
</dbReference>
<dbReference type="InterPro" id="IPR038987">
    <property type="entry name" value="MoeA-like"/>
</dbReference>
<sequence>MIEKRKPIKVEQALKRVFDYARYGSIEYVSIEDSYGRYLGEDLVATHDVPFFNRSPYDGYAIRACDTVNASRDHPIEFKVIGEIGAGSVFDGVVGEHEAVRIMTGAQIPDGADCVIMLELVTEIGQHMIEIKRKVKQGENISFIGEDTKKGTVLAPKGTYVNPGDVALLATFGYKQVPVSSKPKIGIIATGSELLDVDQPLEPGKIRNSNTYMIMAQVKRAGGEPIYFGQFEDDFQTCFEQVKNTLEQVDFLITTGGVSVGDYDYLPEIYEKLGADVLFNKIAMRPGSVTTVAVKDEKLLFGLSGNPSACYVGCELFVKPIIRKFLHNRNPVLKRAQAVLGQDFPKANPFDRFVRSYLNFDGSQLYVYPVGLDKSNIVSSLAGANVLLVLPGGTRGFKKGMKVDVLLLEDQEGAPLDTFLAGFKNLNRGDSDEVI</sequence>
<proteinExistence type="inferred from homology"/>
<keyword evidence="12" id="KW-1185">Reference proteome</keyword>
<evidence type="ECO:0000256" key="5">
    <source>
        <dbReference type="ARBA" id="ARBA00021108"/>
    </source>
</evidence>
<dbReference type="PANTHER" id="PTHR10192">
    <property type="entry name" value="MOLYBDOPTERIN BIOSYNTHESIS PROTEIN"/>
    <property type="match status" value="1"/>
</dbReference>
<dbReference type="EMBL" id="JAOUSE010000074">
    <property type="protein sequence ID" value="MCU9595768.1"/>
    <property type="molecule type" value="Genomic_DNA"/>
</dbReference>
<dbReference type="NCBIfam" id="NF045515">
    <property type="entry name" value="Glp_gephyrin"/>
    <property type="match status" value="1"/>
</dbReference>
<keyword evidence="7 9" id="KW-0501">Molybdenum cofactor biosynthesis</keyword>
<evidence type="ECO:0000256" key="7">
    <source>
        <dbReference type="ARBA" id="ARBA00023150"/>
    </source>
</evidence>
<dbReference type="InterPro" id="IPR036135">
    <property type="entry name" value="MoeA_linker/N_sf"/>
</dbReference>
<comment type="catalytic activity">
    <reaction evidence="8">
        <text>adenylyl-molybdopterin + molybdate = Mo-molybdopterin + AMP + H(+)</text>
        <dbReference type="Rhea" id="RHEA:35047"/>
        <dbReference type="ChEBI" id="CHEBI:15378"/>
        <dbReference type="ChEBI" id="CHEBI:36264"/>
        <dbReference type="ChEBI" id="CHEBI:62727"/>
        <dbReference type="ChEBI" id="CHEBI:71302"/>
        <dbReference type="ChEBI" id="CHEBI:456215"/>
        <dbReference type="EC" id="2.10.1.1"/>
    </reaction>
</comment>
<name>A0ABT2WJD7_9BACI</name>
<dbReference type="Pfam" id="PF03453">
    <property type="entry name" value="MoeA_N"/>
    <property type="match status" value="1"/>
</dbReference>
<dbReference type="PANTHER" id="PTHR10192:SF5">
    <property type="entry name" value="GEPHYRIN"/>
    <property type="match status" value="1"/>
</dbReference>
<dbReference type="Gene3D" id="3.90.105.10">
    <property type="entry name" value="Molybdopterin biosynthesis moea protein, domain 2"/>
    <property type="match status" value="1"/>
</dbReference>
<dbReference type="NCBIfam" id="TIGR00177">
    <property type="entry name" value="molyb_syn"/>
    <property type="match status" value="1"/>
</dbReference>
<evidence type="ECO:0000259" key="10">
    <source>
        <dbReference type="SMART" id="SM00852"/>
    </source>
</evidence>
<dbReference type="InterPro" id="IPR001453">
    <property type="entry name" value="MoaB/Mog_dom"/>
</dbReference>
<dbReference type="SUPFAM" id="SSF53218">
    <property type="entry name" value="Molybdenum cofactor biosynthesis proteins"/>
    <property type="match status" value="1"/>
</dbReference>
<dbReference type="EC" id="2.10.1.1" evidence="4 9"/>
<evidence type="ECO:0000256" key="1">
    <source>
        <dbReference type="ARBA" id="ARBA00002901"/>
    </source>
</evidence>
<evidence type="ECO:0000256" key="4">
    <source>
        <dbReference type="ARBA" id="ARBA00013269"/>
    </source>
</evidence>
<comment type="caution">
    <text evidence="11">The sequence shown here is derived from an EMBL/GenBank/DDBJ whole genome shotgun (WGS) entry which is preliminary data.</text>
</comment>
<evidence type="ECO:0000256" key="9">
    <source>
        <dbReference type="RuleBase" id="RU365090"/>
    </source>
</evidence>